<dbReference type="Proteomes" id="UP000735302">
    <property type="component" value="Unassembled WGS sequence"/>
</dbReference>
<organism evidence="2 3">
    <name type="scientific">Plakobranchus ocellatus</name>
    <dbReference type="NCBI Taxonomy" id="259542"/>
    <lineage>
        <taxon>Eukaryota</taxon>
        <taxon>Metazoa</taxon>
        <taxon>Spiralia</taxon>
        <taxon>Lophotrochozoa</taxon>
        <taxon>Mollusca</taxon>
        <taxon>Gastropoda</taxon>
        <taxon>Heterobranchia</taxon>
        <taxon>Euthyneura</taxon>
        <taxon>Panpulmonata</taxon>
        <taxon>Sacoglossa</taxon>
        <taxon>Placobranchoidea</taxon>
        <taxon>Plakobranchidae</taxon>
        <taxon>Plakobranchus</taxon>
    </lineage>
</organism>
<evidence type="ECO:0000256" key="1">
    <source>
        <dbReference type="SAM" id="MobiDB-lite"/>
    </source>
</evidence>
<feature type="compositionally biased region" description="Low complexity" evidence="1">
    <location>
        <begin position="147"/>
        <end position="160"/>
    </location>
</feature>
<gene>
    <name evidence="2" type="ORF">PoB_006451000</name>
</gene>
<proteinExistence type="predicted"/>
<evidence type="ECO:0000313" key="2">
    <source>
        <dbReference type="EMBL" id="GFO38005.1"/>
    </source>
</evidence>
<sequence length="160" mass="18118">MQQARAPLLATSLGDQTSGAYAAHVGGRGLRHHCDGHTLERVGCHSLPTPLFRLGDRRITALTANLNRRRAGVLVVKRQRAATYRLIDVCKLHYCLYRKAAIDTSCFTPTSARQSRHNYFRLEDETCRANIRKRKSRDDDKDDDNDNNSNRNKNNNIIGT</sequence>
<evidence type="ECO:0000313" key="3">
    <source>
        <dbReference type="Proteomes" id="UP000735302"/>
    </source>
</evidence>
<comment type="caution">
    <text evidence="2">The sequence shown here is derived from an EMBL/GenBank/DDBJ whole genome shotgun (WGS) entry which is preliminary data.</text>
</comment>
<dbReference type="EMBL" id="BLXT01007308">
    <property type="protein sequence ID" value="GFO38005.1"/>
    <property type="molecule type" value="Genomic_DNA"/>
</dbReference>
<name>A0AAV4D1M3_9GAST</name>
<accession>A0AAV4D1M3</accession>
<dbReference type="AlphaFoldDB" id="A0AAV4D1M3"/>
<keyword evidence="3" id="KW-1185">Reference proteome</keyword>
<reference evidence="2 3" key="1">
    <citation type="journal article" date="2021" name="Elife">
        <title>Chloroplast acquisition without the gene transfer in kleptoplastic sea slugs, Plakobranchus ocellatus.</title>
        <authorList>
            <person name="Maeda T."/>
            <person name="Takahashi S."/>
            <person name="Yoshida T."/>
            <person name="Shimamura S."/>
            <person name="Takaki Y."/>
            <person name="Nagai Y."/>
            <person name="Toyoda A."/>
            <person name="Suzuki Y."/>
            <person name="Arimoto A."/>
            <person name="Ishii H."/>
            <person name="Satoh N."/>
            <person name="Nishiyama T."/>
            <person name="Hasebe M."/>
            <person name="Maruyama T."/>
            <person name="Minagawa J."/>
            <person name="Obokata J."/>
            <person name="Shigenobu S."/>
        </authorList>
    </citation>
    <scope>NUCLEOTIDE SEQUENCE [LARGE SCALE GENOMIC DNA]</scope>
</reference>
<protein>
    <submittedName>
        <fullName evidence="2">Uncharacterized protein</fullName>
    </submittedName>
</protein>
<feature type="region of interest" description="Disordered" evidence="1">
    <location>
        <begin position="133"/>
        <end position="160"/>
    </location>
</feature>